<dbReference type="Pfam" id="PF07907">
    <property type="entry name" value="YibE_F"/>
    <property type="match status" value="1"/>
</dbReference>
<dbReference type="RefSeq" id="WP_183539448.1">
    <property type="nucleotide sequence ID" value="NZ_JACHHV010000009.1"/>
</dbReference>
<organism evidence="2 3">
    <name type="scientific">Lactovum miscens</name>
    <dbReference type="NCBI Taxonomy" id="190387"/>
    <lineage>
        <taxon>Bacteria</taxon>
        <taxon>Bacillati</taxon>
        <taxon>Bacillota</taxon>
        <taxon>Bacilli</taxon>
        <taxon>Lactobacillales</taxon>
        <taxon>Streptococcaceae</taxon>
        <taxon>Lactovum</taxon>
    </lineage>
</organism>
<dbReference type="InterPro" id="IPR012507">
    <property type="entry name" value="YibE_F"/>
</dbReference>
<gene>
    <name evidence="2" type="ORF">HNQ37_000766</name>
</gene>
<comment type="caution">
    <text evidence="2">The sequence shown here is derived from an EMBL/GenBank/DDBJ whole genome shotgun (WGS) entry which is preliminary data.</text>
</comment>
<keyword evidence="1" id="KW-1133">Transmembrane helix</keyword>
<evidence type="ECO:0000313" key="3">
    <source>
        <dbReference type="Proteomes" id="UP000562464"/>
    </source>
</evidence>
<dbReference type="AlphaFoldDB" id="A0A841C6J2"/>
<keyword evidence="1" id="KW-0812">Transmembrane</keyword>
<dbReference type="Proteomes" id="UP000562464">
    <property type="component" value="Unassembled WGS sequence"/>
</dbReference>
<sequence length="250" mass="27409">MNTILVMSIVLLLLMVLISGKTGLRNIFGLFLNLIVILVFIILANWQINLLLLTLATSIIILTLAIFMSSEDNHVTTIAYKSSLLVVLPLILLAFIIQYLSQIQGFSVEQADELETLSLSVGLNFSDLAVSIMTISMLGAVAEAAMAITANLIELIEKNPYISSSSLAAERLLISKQIMGTAINTLFFGMLGSSLPLILWYVNLNENLSLIINSKLLLAEAMTMFLGILAIIFTIELASHYVIMERKKSI</sequence>
<feature type="transmembrane region" description="Helical" evidence="1">
    <location>
        <begin position="51"/>
        <end position="70"/>
    </location>
</feature>
<protein>
    <submittedName>
        <fullName evidence="2">Putative membrane protein</fullName>
    </submittedName>
</protein>
<feature type="transmembrane region" description="Helical" evidence="1">
    <location>
        <begin position="30"/>
        <end position="46"/>
    </location>
</feature>
<feature type="transmembrane region" description="Helical" evidence="1">
    <location>
        <begin position="181"/>
        <end position="202"/>
    </location>
</feature>
<evidence type="ECO:0000256" key="1">
    <source>
        <dbReference type="SAM" id="Phobius"/>
    </source>
</evidence>
<accession>A0A841C6J2</accession>
<dbReference type="InterPro" id="IPR014564">
    <property type="entry name" value="UCP031503_TM"/>
</dbReference>
<dbReference type="PANTHER" id="PTHR41771:SF1">
    <property type="entry name" value="MEMBRANE PROTEIN"/>
    <property type="match status" value="1"/>
</dbReference>
<keyword evidence="3" id="KW-1185">Reference proteome</keyword>
<proteinExistence type="predicted"/>
<evidence type="ECO:0000313" key="2">
    <source>
        <dbReference type="EMBL" id="MBB5887887.1"/>
    </source>
</evidence>
<feature type="transmembrane region" description="Helical" evidence="1">
    <location>
        <begin position="82"/>
        <end position="100"/>
    </location>
</feature>
<keyword evidence="1" id="KW-0472">Membrane</keyword>
<dbReference type="PIRSF" id="PIRSF031503">
    <property type="entry name" value="UCP031503_mp"/>
    <property type="match status" value="1"/>
</dbReference>
<dbReference type="EMBL" id="JACHHV010000009">
    <property type="protein sequence ID" value="MBB5887887.1"/>
    <property type="molecule type" value="Genomic_DNA"/>
</dbReference>
<reference evidence="2 3" key="1">
    <citation type="submission" date="2020-08" db="EMBL/GenBank/DDBJ databases">
        <title>Genomic Encyclopedia of Type Strains, Phase IV (KMG-IV): sequencing the most valuable type-strain genomes for metagenomic binning, comparative biology and taxonomic classification.</title>
        <authorList>
            <person name="Goeker M."/>
        </authorList>
    </citation>
    <scope>NUCLEOTIDE SEQUENCE [LARGE SCALE GENOMIC DNA]</scope>
    <source>
        <strain evidence="2 3">DSM 14925</strain>
    </source>
</reference>
<name>A0A841C6J2_9LACT</name>
<feature type="transmembrane region" description="Helical" evidence="1">
    <location>
        <begin position="222"/>
        <end position="243"/>
    </location>
</feature>
<dbReference type="PANTHER" id="PTHR41771">
    <property type="entry name" value="MEMBRANE PROTEIN-RELATED"/>
    <property type="match status" value="1"/>
</dbReference>